<accession>A0ABQ7YRL0</accession>
<gene>
    <name evidence="1" type="ORF">HID58_077486</name>
</gene>
<organism evidence="1 2">
    <name type="scientific">Brassica napus</name>
    <name type="common">Rape</name>
    <dbReference type="NCBI Taxonomy" id="3708"/>
    <lineage>
        <taxon>Eukaryota</taxon>
        <taxon>Viridiplantae</taxon>
        <taxon>Streptophyta</taxon>
        <taxon>Embryophyta</taxon>
        <taxon>Tracheophyta</taxon>
        <taxon>Spermatophyta</taxon>
        <taxon>Magnoliopsida</taxon>
        <taxon>eudicotyledons</taxon>
        <taxon>Gunneridae</taxon>
        <taxon>Pentapetalae</taxon>
        <taxon>rosids</taxon>
        <taxon>malvids</taxon>
        <taxon>Brassicales</taxon>
        <taxon>Brassicaceae</taxon>
        <taxon>Brassiceae</taxon>
        <taxon>Brassica</taxon>
    </lineage>
</organism>
<dbReference type="EMBL" id="JAGKQM010000017">
    <property type="protein sequence ID" value="KAH0870464.1"/>
    <property type="molecule type" value="Genomic_DNA"/>
</dbReference>
<sequence length="74" mass="8237">MSGNWGSCPCSGCFCPVFCIPSYERVCIQGAWTEQRFPLLRFEVSGFWSYRLAGEAAAISVVWVQKWRVPGGGL</sequence>
<name>A0ABQ7YRL0_BRANA</name>
<reference evidence="1 2" key="1">
    <citation type="submission" date="2021-05" db="EMBL/GenBank/DDBJ databases">
        <title>Genome Assembly of Synthetic Allotetraploid Brassica napus Reveals Homoeologous Exchanges between Subgenomes.</title>
        <authorList>
            <person name="Davis J.T."/>
        </authorList>
    </citation>
    <scope>NUCLEOTIDE SEQUENCE [LARGE SCALE GENOMIC DNA]</scope>
    <source>
        <strain evidence="2">cv. Da-Ae</strain>
        <tissue evidence="1">Seedling</tissue>
    </source>
</reference>
<evidence type="ECO:0000313" key="2">
    <source>
        <dbReference type="Proteomes" id="UP000824890"/>
    </source>
</evidence>
<comment type="caution">
    <text evidence="1">The sequence shown here is derived from an EMBL/GenBank/DDBJ whole genome shotgun (WGS) entry which is preliminary data.</text>
</comment>
<proteinExistence type="predicted"/>
<protein>
    <submittedName>
        <fullName evidence="1">Uncharacterized protein</fullName>
    </submittedName>
</protein>
<evidence type="ECO:0000313" key="1">
    <source>
        <dbReference type="EMBL" id="KAH0870464.1"/>
    </source>
</evidence>
<keyword evidence="2" id="KW-1185">Reference proteome</keyword>
<dbReference type="Proteomes" id="UP000824890">
    <property type="component" value="Unassembled WGS sequence"/>
</dbReference>